<feature type="signal peptide" evidence="2">
    <location>
        <begin position="1"/>
        <end position="21"/>
    </location>
</feature>
<dbReference type="PANTHER" id="PTHR38165:SF1">
    <property type="entry name" value="GLUCANASE B"/>
    <property type="match status" value="1"/>
</dbReference>
<feature type="chain" id="PRO_5040256060" evidence="2">
    <location>
        <begin position="22"/>
        <end position="447"/>
    </location>
</feature>
<evidence type="ECO:0000259" key="3">
    <source>
        <dbReference type="PROSITE" id="PS52006"/>
    </source>
</evidence>
<dbReference type="InterPro" id="IPR037398">
    <property type="entry name" value="Glyco_hydro_64_fam"/>
</dbReference>
<evidence type="ECO:0000313" key="4">
    <source>
        <dbReference type="EMBL" id="USW53939.1"/>
    </source>
</evidence>
<dbReference type="Proteomes" id="UP001056384">
    <property type="component" value="Chromosome 5"/>
</dbReference>
<dbReference type="Pfam" id="PF16483">
    <property type="entry name" value="Glyco_hydro_64"/>
    <property type="match status" value="1"/>
</dbReference>
<dbReference type="InterPro" id="IPR032477">
    <property type="entry name" value="Glyco_hydro_64"/>
</dbReference>
<dbReference type="PANTHER" id="PTHR38165">
    <property type="match status" value="1"/>
</dbReference>
<feature type="domain" description="GH64" evidence="3">
    <location>
        <begin position="36"/>
        <end position="415"/>
    </location>
</feature>
<dbReference type="AlphaFoldDB" id="A0A9Q9EL42"/>
<evidence type="ECO:0000256" key="2">
    <source>
        <dbReference type="SAM" id="SignalP"/>
    </source>
</evidence>
<dbReference type="PROSITE" id="PS52006">
    <property type="entry name" value="GH64"/>
    <property type="match status" value="1"/>
</dbReference>
<name>A0A9Q9EL42_9PEZI</name>
<accession>A0A9Q9EL42</accession>
<organism evidence="4 5">
    <name type="scientific">Septoria linicola</name>
    <dbReference type="NCBI Taxonomy" id="215465"/>
    <lineage>
        <taxon>Eukaryota</taxon>
        <taxon>Fungi</taxon>
        <taxon>Dikarya</taxon>
        <taxon>Ascomycota</taxon>
        <taxon>Pezizomycotina</taxon>
        <taxon>Dothideomycetes</taxon>
        <taxon>Dothideomycetidae</taxon>
        <taxon>Mycosphaerellales</taxon>
        <taxon>Mycosphaerellaceae</taxon>
        <taxon>Septoria</taxon>
    </lineage>
</organism>
<dbReference type="EMBL" id="CP099422">
    <property type="protein sequence ID" value="USW53939.1"/>
    <property type="molecule type" value="Genomic_DNA"/>
</dbReference>
<dbReference type="InterPro" id="IPR042517">
    <property type="entry name" value="Glyco_hydro_64_N_2"/>
</dbReference>
<sequence>MSPVANLWKLACLLFFQIVASSPVARGSDMATSHHYSYPRITLVNNLGNDTTTTITCLDTARNVSVFVGQDGLFHDFKDGYDFSGYTDANEEEWHPFTPQRIPSEDISIPLGSMGGNFSFQLPTFVSACRAYYAKGELWMGAVPGADGRIGAVEPAFTNPGDNNYNMSWAFAEFAWVKNETFVVNPSSVDFVDIGVALNLTRMDSNETLSIEGLFPDAKHHMCEQLKKVSTPDAPWSDGCHYDGQGNLTRVVAPTHIAQEGAFEAYWNPYIDQVLAHYAENPLVVRIGGGERQCRTDFESETLSCDGIAPIHFRPTPKDIFGCNSGPFARRGAVEEEKAIMTNICARMNRGTMIDSDNRTADPLSSKMKAYESSVHNEYSEAVHNNERDGLGYGFPYDDVDEDGKAVAGVLSVPWDQTGELTIFVGGRPSHRDHNNVTASDISPESE</sequence>
<proteinExistence type="predicted"/>
<protein>
    <submittedName>
        <fullName evidence="4">Beta-1,3-glucanase, Osmotin/thaumatin-like superfamily, glucan endo-1,3-beta-glucosidase</fullName>
    </submittedName>
</protein>
<evidence type="ECO:0000256" key="1">
    <source>
        <dbReference type="SAM" id="MobiDB-lite"/>
    </source>
</evidence>
<evidence type="ECO:0000313" key="5">
    <source>
        <dbReference type="Proteomes" id="UP001056384"/>
    </source>
</evidence>
<feature type="region of interest" description="Disordered" evidence="1">
    <location>
        <begin position="426"/>
        <end position="447"/>
    </location>
</feature>
<keyword evidence="5" id="KW-1185">Reference proteome</keyword>
<dbReference type="Gene3D" id="3.30.920.50">
    <property type="entry name" value="Beta-1,3-glucanase, C-terminal domain"/>
    <property type="match status" value="1"/>
</dbReference>
<keyword evidence="2" id="KW-0732">Signal</keyword>
<reference evidence="4" key="1">
    <citation type="submission" date="2022-06" db="EMBL/GenBank/DDBJ databases">
        <title>Complete genome sequences of two strains of the flax pathogen Septoria linicola.</title>
        <authorList>
            <person name="Lapalu N."/>
            <person name="Simon A."/>
            <person name="Demenou B."/>
            <person name="Paumier D."/>
            <person name="Guillot M.-P."/>
            <person name="Gout L."/>
            <person name="Valade R."/>
        </authorList>
    </citation>
    <scope>NUCLEOTIDE SEQUENCE</scope>
    <source>
        <strain evidence="4">SE15195</strain>
    </source>
</reference>
<feature type="compositionally biased region" description="Polar residues" evidence="1">
    <location>
        <begin position="436"/>
        <end position="447"/>
    </location>
</feature>
<dbReference type="InterPro" id="IPR037176">
    <property type="entry name" value="Osmotin/thaumatin-like_sf"/>
</dbReference>
<gene>
    <name evidence="4" type="ORF">Slin15195_G072580</name>
</gene>
<dbReference type="Gene3D" id="2.60.110.10">
    <property type="entry name" value="Thaumatin"/>
    <property type="match status" value="1"/>
</dbReference>